<evidence type="ECO:0000313" key="3">
    <source>
        <dbReference type="Proteomes" id="UP000530564"/>
    </source>
</evidence>
<gene>
    <name evidence="2" type="ORF">GGQ61_002942</name>
</gene>
<keyword evidence="3" id="KW-1185">Reference proteome</keyword>
<reference evidence="2 3" key="1">
    <citation type="submission" date="2020-08" db="EMBL/GenBank/DDBJ databases">
        <title>Genomic Encyclopedia of Type Strains, Phase IV (KMG-IV): sequencing the most valuable type-strain genomes for metagenomic binning, comparative biology and taxonomic classification.</title>
        <authorList>
            <person name="Goeker M."/>
        </authorList>
    </citation>
    <scope>NUCLEOTIDE SEQUENCE [LARGE SCALE GENOMIC DNA]</scope>
    <source>
        <strain evidence="2 3">DSM 21793</strain>
    </source>
</reference>
<comment type="caution">
    <text evidence="2">The sequence shown here is derived from an EMBL/GenBank/DDBJ whole genome shotgun (WGS) entry which is preliminary data.</text>
</comment>
<proteinExistence type="predicted"/>
<dbReference type="Proteomes" id="UP000530564">
    <property type="component" value="Unassembled WGS sequence"/>
</dbReference>
<dbReference type="EMBL" id="JACIDK010000004">
    <property type="protein sequence ID" value="MBB3892209.1"/>
    <property type="molecule type" value="Genomic_DNA"/>
</dbReference>
<name>A0A840A2K7_9CAUL</name>
<dbReference type="RefSeq" id="WP_183774061.1">
    <property type="nucleotide sequence ID" value="NZ_JACIDK010000004.1"/>
</dbReference>
<keyword evidence="1" id="KW-0732">Signal</keyword>
<protein>
    <submittedName>
        <fullName evidence="2">Uncharacterized protein</fullName>
    </submittedName>
</protein>
<dbReference type="PROSITE" id="PS51257">
    <property type="entry name" value="PROKAR_LIPOPROTEIN"/>
    <property type="match status" value="1"/>
</dbReference>
<evidence type="ECO:0000256" key="1">
    <source>
        <dbReference type="SAM" id="SignalP"/>
    </source>
</evidence>
<feature type="chain" id="PRO_5032784776" evidence="1">
    <location>
        <begin position="22"/>
        <end position="119"/>
    </location>
</feature>
<feature type="signal peptide" evidence="1">
    <location>
        <begin position="1"/>
        <end position="21"/>
    </location>
</feature>
<accession>A0A840A2K7</accession>
<organism evidence="2 3">
    <name type="scientific">Phenylobacterium haematophilum</name>
    <dbReference type="NCBI Taxonomy" id="98513"/>
    <lineage>
        <taxon>Bacteria</taxon>
        <taxon>Pseudomonadati</taxon>
        <taxon>Pseudomonadota</taxon>
        <taxon>Alphaproteobacteria</taxon>
        <taxon>Caulobacterales</taxon>
        <taxon>Caulobacteraceae</taxon>
        <taxon>Phenylobacterium</taxon>
    </lineage>
</organism>
<sequence length="119" mass="12485">MIRTALIAAAALLACASAASAQAPLSQNPPTQTIICLDVNGQTLPVSCKVPASRLDKREDFCTCRTGTQVDISICPDGVKAPAENRAYEKARKAAVKNGSLIGATYEGQPMCVMGRNTF</sequence>
<dbReference type="AlphaFoldDB" id="A0A840A2K7"/>
<evidence type="ECO:0000313" key="2">
    <source>
        <dbReference type="EMBL" id="MBB3892209.1"/>
    </source>
</evidence>